<dbReference type="InterPro" id="IPR041084">
    <property type="entry name" value="Ncstrn_small"/>
</dbReference>
<dbReference type="InterPro" id="IPR008710">
    <property type="entry name" value="Nicastrin"/>
</dbReference>
<evidence type="ECO:0000256" key="8">
    <source>
        <dbReference type="ARBA" id="ARBA00023136"/>
    </source>
</evidence>
<organism evidence="13 14">
    <name type="scientific">Rhamnusium bicolor</name>
    <dbReference type="NCBI Taxonomy" id="1586634"/>
    <lineage>
        <taxon>Eukaryota</taxon>
        <taxon>Metazoa</taxon>
        <taxon>Ecdysozoa</taxon>
        <taxon>Arthropoda</taxon>
        <taxon>Hexapoda</taxon>
        <taxon>Insecta</taxon>
        <taxon>Pterygota</taxon>
        <taxon>Neoptera</taxon>
        <taxon>Endopterygota</taxon>
        <taxon>Coleoptera</taxon>
        <taxon>Polyphaga</taxon>
        <taxon>Cucujiformia</taxon>
        <taxon>Chrysomeloidea</taxon>
        <taxon>Cerambycidae</taxon>
        <taxon>Lepturinae</taxon>
        <taxon>Rhagiini</taxon>
        <taxon>Rhamnusium</taxon>
    </lineage>
</organism>
<proteinExistence type="inferred from homology"/>
<evidence type="ECO:0000256" key="10">
    <source>
        <dbReference type="SAM" id="Phobius"/>
    </source>
</evidence>
<dbReference type="EMBL" id="JANEYF010000904">
    <property type="protein sequence ID" value="KAJ8967043.1"/>
    <property type="molecule type" value="Genomic_DNA"/>
</dbReference>
<keyword evidence="8 10" id="KW-0472">Membrane</keyword>
<dbReference type="AlphaFoldDB" id="A0AAV8ZMI0"/>
<accession>A0AAV8ZMI0</accession>
<dbReference type="Gene3D" id="3.40.630.10">
    <property type="entry name" value="Zn peptidases"/>
    <property type="match status" value="1"/>
</dbReference>
<keyword evidence="5 11" id="KW-0732">Signal</keyword>
<evidence type="ECO:0000256" key="3">
    <source>
        <dbReference type="ARBA" id="ARBA00015303"/>
    </source>
</evidence>
<reference evidence="13" key="1">
    <citation type="journal article" date="2023" name="Insect Mol. Biol.">
        <title>Genome sequencing provides insights into the evolution of gene families encoding plant cell wall-degrading enzymes in longhorned beetles.</title>
        <authorList>
            <person name="Shin N.R."/>
            <person name="Okamura Y."/>
            <person name="Kirsch R."/>
            <person name="Pauchet Y."/>
        </authorList>
    </citation>
    <scope>NUCLEOTIDE SEQUENCE</scope>
    <source>
        <strain evidence="13">RBIC_L_NR</strain>
    </source>
</reference>
<dbReference type="PANTHER" id="PTHR21092">
    <property type="entry name" value="NICASTRIN"/>
    <property type="match status" value="1"/>
</dbReference>
<sequence length="679" mass="77072">MDKNYNFGVKALIILQLLFMLVYGERTKDKMYEKIMGTNGCYRRLNATHQIGCSSKRGGSTGVIHYCESLDDLNFMLDNGTAPPYIPVLPTKHFTIETIDKLITSQKVSGLVLHRNNDEVLQYFTHENQCPNPRTSLEGTCEKNSIWNPHGTGLLYADIPFPVFYIESEEEIAKMRTCFEKFNNFSYDGHADRSLCSLELKSFMYATTNTETCRRTMRRDNNIWATLYPLVKVLNKNETELLRDYKYIVIAARMDTTSMFERTSGANSPVTGIVTLLYTAKLLKSILKEADIENGKKNVLFVLFNGETYDYIGSQRLLYDMQRGDFPVKGLGDNNDILPIIRPEDIGLFIELSQLGNSKDENNLFVHYLKDNAEVIKFYHKLSSNNGSTVLHNLPTSLPPASLHTFLRNNSQFPGMVLSDHEKSYTNNFYNSIFDNATNINFHYYNATESGNATSIPKNSIQQFIANISEVIARSVYEEITHKKYQEDLAVDVILVDELFHCYLQDPNCKVHSATQKGKLSSTPASLYVGVDHIVNFATTLTALTLGWFTGDPQGEANINCTNKPRNYAFRYYNMSKSIYELNVTLCYKITMNTTEAVSPAFIIPDYDWSSGLYSSWAESTWADMGVKIFLKPSSAHEKMTVAIGCISVIFSFVLVYFMKSRSHILFTPPLHTEAPTDC</sequence>
<keyword evidence="9" id="KW-0325">Glycoprotein</keyword>
<feature type="signal peptide" evidence="11">
    <location>
        <begin position="1"/>
        <end position="24"/>
    </location>
</feature>
<evidence type="ECO:0000256" key="1">
    <source>
        <dbReference type="ARBA" id="ARBA00004479"/>
    </source>
</evidence>
<feature type="chain" id="PRO_5043956287" description="Nicastrin" evidence="11">
    <location>
        <begin position="25"/>
        <end position="679"/>
    </location>
</feature>
<dbReference type="PANTHER" id="PTHR21092:SF0">
    <property type="entry name" value="NICASTRIN"/>
    <property type="match status" value="1"/>
</dbReference>
<dbReference type="GO" id="GO:0016485">
    <property type="term" value="P:protein processing"/>
    <property type="evidence" value="ECO:0007669"/>
    <property type="project" value="InterPro"/>
</dbReference>
<evidence type="ECO:0000256" key="6">
    <source>
        <dbReference type="ARBA" id="ARBA00022976"/>
    </source>
</evidence>
<dbReference type="GO" id="GO:0007219">
    <property type="term" value="P:Notch signaling pathway"/>
    <property type="evidence" value="ECO:0007669"/>
    <property type="project" value="UniProtKB-KW"/>
</dbReference>
<dbReference type="GO" id="GO:0007220">
    <property type="term" value="P:Notch receptor processing"/>
    <property type="evidence" value="ECO:0007669"/>
    <property type="project" value="TreeGrafter"/>
</dbReference>
<gene>
    <name evidence="13" type="ORF">NQ314_003160</name>
</gene>
<evidence type="ECO:0000256" key="9">
    <source>
        <dbReference type="ARBA" id="ARBA00023180"/>
    </source>
</evidence>
<comment type="caution">
    <text evidence="13">The sequence shown here is derived from an EMBL/GenBank/DDBJ whole genome shotgun (WGS) entry which is preliminary data.</text>
</comment>
<dbReference type="Pfam" id="PF05450">
    <property type="entry name" value="Nicastrin"/>
    <property type="match status" value="1"/>
</dbReference>
<evidence type="ECO:0000313" key="13">
    <source>
        <dbReference type="EMBL" id="KAJ8967043.1"/>
    </source>
</evidence>
<evidence type="ECO:0000259" key="12">
    <source>
        <dbReference type="Pfam" id="PF18266"/>
    </source>
</evidence>
<keyword evidence="6" id="KW-0914">Notch signaling pathway</keyword>
<feature type="domain" description="Nicastrin small lobe" evidence="12">
    <location>
        <begin position="41"/>
        <end position="206"/>
    </location>
</feature>
<evidence type="ECO:0000256" key="7">
    <source>
        <dbReference type="ARBA" id="ARBA00022989"/>
    </source>
</evidence>
<keyword evidence="4 10" id="KW-0812">Transmembrane</keyword>
<evidence type="ECO:0000256" key="2">
    <source>
        <dbReference type="ARBA" id="ARBA00007717"/>
    </source>
</evidence>
<name>A0AAV8ZMI0_9CUCU</name>
<keyword evidence="14" id="KW-1185">Reference proteome</keyword>
<dbReference type="GO" id="GO:0005886">
    <property type="term" value="C:plasma membrane"/>
    <property type="evidence" value="ECO:0007669"/>
    <property type="project" value="UniProtKB-ARBA"/>
</dbReference>
<comment type="subcellular location">
    <subcellularLocation>
        <location evidence="1">Membrane</location>
        <topology evidence="1">Single-pass type I membrane protein</topology>
    </subcellularLocation>
</comment>
<dbReference type="Proteomes" id="UP001162156">
    <property type="component" value="Unassembled WGS sequence"/>
</dbReference>
<feature type="transmembrane region" description="Helical" evidence="10">
    <location>
        <begin position="640"/>
        <end position="659"/>
    </location>
</feature>
<dbReference type="Pfam" id="PF18266">
    <property type="entry name" value="Ncstrn_small"/>
    <property type="match status" value="1"/>
</dbReference>
<evidence type="ECO:0000256" key="4">
    <source>
        <dbReference type="ARBA" id="ARBA00022692"/>
    </source>
</evidence>
<evidence type="ECO:0000256" key="5">
    <source>
        <dbReference type="ARBA" id="ARBA00022729"/>
    </source>
</evidence>
<protein>
    <recommendedName>
        <fullName evidence="3">Nicastrin</fullName>
    </recommendedName>
</protein>
<comment type="similarity">
    <text evidence="2">Belongs to the nicastrin family.</text>
</comment>
<evidence type="ECO:0000256" key="11">
    <source>
        <dbReference type="SAM" id="SignalP"/>
    </source>
</evidence>
<evidence type="ECO:0000313" key="14">
    <source>
        <dbReference type="Proteomes" id="UP001162156"/>
    </source>
</evidence>
<keyword evidence="7 10" id="KW-1133">Transmembrane helix</keyword>
<dbReference type="SUPFAM" id="SSF53187">
    <property type="entry name" value="Zn-dependent exopeptidases"/>
    <property type="match status" value="1"/>
</dbReference>